<dbReference type="InterPro" id="IPR036397">
    <property type="entry name" value="RNaseH_sf"/>
</dbReference>
<feature type="coiled-coil region" evidence="1">
    <location>
        <begin position="596"/>
        <end position="630"/>
    </location>
</feature>
<feature type="domain" description="Reverse transcriptase" evidence="3">
    <location>
        <begin position="1350"/>
        <end position="1592"/>
    </location>
</feature>
<dbReference type="OrthoDB" id="7744805at2759"/>
<dbReference type="SUPFAM" id="SSF56219">
    <property type="entry name" value="DNase I-like"/>
    <property type="match status" value="1"/>
</dbReference>
<dbReference type="PROSITE" id="PS50878">
    <property type="entry name" value="RT_POL"/>
    <property type="match status" value="1"/>
</dbReference>
<comment type="caution">
    <text evidence="4">The sequence shown here is derived from an EMBL/GenBank/DDBJ whole genome shotgun (WGS) entry which is preliminary data.</text>
</comment>
<sequence>MSATTSSTRRTRSAAKLSSKTTRTDKQITEETYTPIDIDVITQQNKAKKNRVTADNDADDAFWEPTNTKENTTNNVVNSEVPNTNQELPNSTKKSNNNNEEYTNKLPPELTLQDISKEFSQKNANSLDVSIHNSHMTVDQPTPIINEQITDNTNKEINPLTNFKKKFDQPPTVEQLDLNTPNGGKRLKYSSFAIKELFETKNFQQIQKKIRERFSTINGFECIEPEETYNDTKIVKISFCNQSSRDAINGIKKGNDPVIFHTYNKENVDTLTKEFRNNKASHIIRVMHVPKIFKESDIIKIFSVYGEIKSISKTKINNTSKNKPTRNKKTSSTLYDTYFIAFTDARSAKKFFINDIWSIQVEKFLLRILPIDPTNEKYQQRTEFSYKITGLHMDTTFYDIEQIIKKIKGQICYLPPIEINSKRKTRTAYIYVKLEDYQHKIWNVPVGKDCTIYITPSNHSVCSVCGDHSHNISTCNRYETLKLYLRPNKEQRVELDDNSSFLPNYLRNIKPNNQQSQKDSLTNNNTQSNPTNNQYNRSKNTQGNRNQNRTQNNSTRYNRSRSRSRINTSSSDYLPPRGRSTNKVITNNSVNNMAINKQYENQIDNLRKDINLLSKEINTLKANQEQQEKITEDLHQQIRKFTESQEQMAIQITTTSENIQAINRTQSMILEQIQLLHRPTNNNRQHTRRASPRLHVRSPAPSELSIPEHFLTESEQQGEDPYKDRDENSQSEQLRFNSQSQSPSIIYDDNNAIQEMHITTPHLFTNMEKISIFNNEENINLYIYKDTNGNTVTDSHSGVCIIMKEEFQKRVSTVKTHKGRILTIELHFKKIHLLIINTYIPANNQKKEQIETCYKQIETLINTHSSKPNAHIILLGDFNVQPCKHDRKSNKWKARIYSILKMTSMMNAIKQHHDKYLPTHAPAATKEFTSAIDHIYTTQNITDHSYYASTATIDQHLHFNTDHKCVFLIIHHDYIFKNPHYRKQNIYKNKNTTRKNMYNYHKMTDDLWQQYTEGTKNYLAFHRLEYADTVLNPLHTSTIQAIETKWIILKKSILASKAQYIPMYNIKATNRNHTPLPIRQKENMILQIHHALLNFSIKKIIHRMAMENEQSQNITIDNIPLEKWQTYWNIWPLIRKTLYKANTLFDKIIFNYLPLSITQSNYIQTKRIIKQGLLMAKEIKQAAIAKYDITNINFHILNRNNNLENNQRKMINSLLDRKPRHIRLDHLLVPVSNDPNEITLSRDPKIIEQHSIQHFQLLGSPSKEELIQSIKPYSILEDIPVEFRPYYAPIQTIDQTQYDCVLEEITNDEILATFKSLPNHKAPSISGTTYEDLKHVHPDIIHYTTDLFNLCLRTSSIPRDWKKALLFPIPKPKEWGSDINNTRPIILLETLRKCFIKILTARLHTVLSQRHFLQPNNRAGLLGESTYQPLQHLHHAIEMAKKYKKEIWIGVQDLSKAYDRINISLLRFAIARLRIPQTIIELILQLFTDRTNRIILHNDNISDPYQVMQELAFTVELQQIKNIWNPAADQKVTYSMTVQSYLDDTTWVAPTLTHIKTLLEISNDFYELANIQINKDKYRLLTNNKLYVGKEIELTLGSELTNVKINKKKEGVRILGVYIDAFNSPSPTLKKLCQTVALFSNTLRRKKLTHNHIIYITNKVLMPILEYRNQFQVFTIEQCNFVMAPIKKLFKQSLHLPRSTPDALIHHYLLPSINNFFYNQMYSHIAMTQLLFNTPLLNPIAMTQMLTTQYEFWLPHFPTHNDLTKLESTKLATTFLSKLLIYFNNFNIVFTPVYDTTITGGRTPLLFHIPNITKSDITSLQNKCLIFLDQIISGDSSFLLTLPEMKQLAQKNWKGAPPNWLKKMENTEIWTTTNRRLINPPKELPIQNFLIQTPSVLPKKENQLHNQWYIFWDPKSNTSIYGKGITQINHKDTLSMTQLQHYVQSYLEDDALFDFRTSHSQHGAITPQKKTTNLKPCKGSSFSHFNLDSNFLNNDMVYNREFSPQELAMNCSLDKNHFYFLYSIFKDGSLSLDGTNKSIMGAAWVEVSSSVNDTFQCSTAHLPSSTKAEPMDIDTSPYKTKSLRVDVFKVKAHSGHLHNDKADRLAKDAYKNIRKYLRHITNLHTFEKLLRTKALSHLFGPTLDQVDMINWELTKDWIAQSCDGSVCSAANDRHTASNTHWGLCHQHHTDRLTDYKECLSVLLKALKTYKEIATAPSAKIAVSTSPLSCLDLEHNSSFYILLHNAVPNSLSDLIARFIRSRKAKSLVMNTFLSAFMDNIIRNYWRKYALAYKQWEKSLHITKRDKRLYRKRQNQDNESNHIPGPSLSRTSLPSGTRRRDDIRRLVYARYG</sequence>
<feature type="region of interest" description="Disordered" evidence="2">
    <location>
        <begin position="677"/>
        <end position="743"/>
    </location>
</feature>
<dbReference type="PANTHER" id="PTHR19446">
    <property type="entry name" value="REVERSE TRANSCRIPTASES"/>
    <property type="match status" value="1"/>
</dbReference>
<feature type="region of interest" description="Disordered" evidence="2">
    <location>
        <begin position="2309"/>
        <end position="2335"/>
    </location>
</feature>
<dbReference type="InterPro" id="IPR043502">
    <property type="entry name" value="DNA/RNA_pol_sf"/>
</dbReference>
<reference evidence="4" key="1">
    <citation type="submission" date="2019-10" db="EMBL/GenBank/DDBJ databases">
        <title>Conservation and host-specific expression of non-tandemly repeated heterogenous ribosome RNA gene in arbuscular mycorrhizal fungi.</title>
        <authorList>
            <person name="Maeda T."/>
            <person name="Kobayashi Y."/>
            <person name="Nakagawa T."/>
            <person name="Ezawa T."/>
            <person name="Yamaguchi K."/>
            <person name="Bino T."/>
            <person name="Nishimoto Y."/>
            <person name="Shigenobu S."/>
            <person name="Kawaguchi M."/>
        </authorList>
    </citation>
    <scope>NUCLEOTIDE SEQUENCE</scope>
    <source>
        <strain evidence="4">HR1</strain>
    </source>
</reference>
<dbReference type="GO" id="GO:0003676">
    <property type="term" value="F:nucleic acid binding"/>
    <property type="evidence" value="ECO:0007669"/>
    <property type="project" value="InterPro"/>
</dbReference>
<evidence type="ECO:0000259" key="3">
    <source>
        <dbReference type="PROSITE" id="PS50878"/>
    </source>
</evidence>
<dbReference type="Pfam" id="PF00078">
    <property type="entry name" value="RVT_1"/>
    <property type="match status" value="1"/>
</dbReference>
<evidence type="ECO:0000313" key="4">
    <source>
        <dbReference type="EMBL" id="GES92857.1"/>
    </source>
</evidence>
<feature type="compositionally biased region" description="Low complexity" evidence="2">
    <location>
        <begin position="64"/>
        <end position="101"/>
    </location>
</feature>
<protein>
    <recommendedName>
        <fullName evidence="3">Reverse transcriptase domain-containing protein</fullName>
    </recommendedName>
</protein>
<dbReference type="Gene3D" id="3.60.10.10">
    <property type="entry name" value="Endonuclease/exonuclease/phosphatase"/>
    <property type="match status" value="1"/>
</dbReference>
<feature type="compositionally biased region" description="Polar residues" evidence="2">
    <location>
        <begin position="510"/>
        <end position="521"/>
    </location>
</feature>
<proteinExistence type="predicted"/>
<evidence type="ECO:0000256" key="2">
    <source>
        <dbReference type="SAM" id="MobiDB-lite"/>
    </source>
</evidence>
<feature type="compositionally biased region" description="Polar residues" evidence="2">
    <location>
        <begin position="730"/>
        <end position="743"/>
    </location>
</feature>
<feature type="compositionally biased region" description="Low complexity" evidence="2">
    <location>
        <begin position="522"/>
        <end position="557"/>
    </location>
</feature>
<dbReference type="EMBL" id="BLAL01000218">
    <property type="protein sequence ID" value="GES92857.1"/>
    <property type="molecule type" value="Genomic_DNA"/>
</dbReference>
<feature type="region of interest" description="Disordered" evidence="2">
    <location>
        <begin position="1"/>
        <end position="26"/>
    </location>
</feature>
<evidence type="ECO:0000313" key="5">
    <source>
        <dbReference type="Proteomes" id="UP000615446"/>
    </source>
</evidence>
<gene>
    <name evidence="4" type="ORF">RCL2_001961400</name>
</gene>
<dbReference type="InterPro" id="IPR000477">
    <property type="entry name" value="RT_dom"/>
</dbReference>
<organism evidence="4 5">
    <name type="scientific">Rhizophagus clarus</name>
    <dbReference type="NCBI Taxonomy" id="94130"/>
    <lineage>
        <taxon>Eukaryota</taxon>
        <taxon>Fungi</taxon>
        <taxon>Fungi incertae sedis</taxon>
        <taxon>Mucoromycota</taxon>
        <taxon>Glomeromycotina</taxon>
        <taxon>Glomeromycetes</taxon>
        <taxon>Glomerales</taxon>
        <taxon>Glomeraceae</taxon>
        <taxon>Rhizophagus</taxon>
    </lineage>
</organism>
<feature type="region of interest" description="Disordered" evidence="2">
    <location>
        <begin position="504"/>
        <end position="587"/>
    </location>
</feature>
<feature type="region of interest" description="Disordered" evidence="2">
    <location>
        <begin position="59"/>
        <end position="106"/>
    </location>
</feature>
<dbReference type="Gene3D" id="3.30.420.10">
    <property type="entry name" value="Ribonuclease H-like superfamily/Ribonuclease H"/>
    <property type="match status" value="1"/>
</dbReference>
<evidence type="ECO:0000256" key="1">
    <source>
        <dbReference type="SAM" id="Coils"/>
    </source>
</evidence>
<keyword evidence="1" id="KW-0175">Coiled coil</keyword>
<feature type="compositionally biased region" description="Basic residues" evidence="2">
    <location>
        <begin position="685"/>
        <end position="696"/>
    </location>
</feature>
<accession>A0A8H3QVD2</accession>
<name>A0A8H3QVD2_9GLOM</name>
<dbReference type="SUPFAM" id="SSF56672">
    <property type="entry name" value="DNA/RNA polymerases"/>
    <property type="match status" value="1"/>
</dbReference>
<dbReference type="InterPro" id="IPR036691">
    <property type="entry name" value="Endo/exonu/phosph_ase_sf"/>
</dbReference>
<dbReference type="Proteomes" id="UP000615446">
    <property type="component" value="Unassembled WGS sequence"/>
</dbReference>